<keyword evidence="4" id="KW-1185">Reference proteome</keyword>
<dbReference type="RefSeq" id="XP_028908674.1">
    <property type="nucleotide sequence ID" value="XM_029052841.2"/>
</dbReference>
<dbReference type="PANTHER" id="PTHR16212">
    <property type="entry name" value="FOCADHESIN FAMILY MEMBER"/>
    <property type="match status" value="1"/>
</dbReference>
<dbReference type="FunCoup" id="A0A6I8PJ17">
    <property type="interactions" value="96"/>
</dbReference>
<evidence type="ECO:0000259" key="2">
    <source>
        <dbReference type="Pfam" id="PF12530"/>
    </source>
</evidence>
<reference evidence="3" key="2">
    <citation type="submission" date="2025-08" db="UniProtKB">
        <authorList>
            <consortium name="Ensembl"/>
        </authorList>
    </citation>
    <scope>IDENTIFICATION</scope>
    <source>
        <strain evidence="3">Glennie</strain>
    </source>
</reference>
<feature type="domain" description="Focadhesin C-terminal" evidence="1">
    <location>
        <begin position="1212"/>
        <end position="1803"/>
    </location>
</feature>
<dbReference type="KEGG" id="oaa:100082994"/>
<dbReference type="Bgee" id="ENSOANG00000007465">
    <property type="expression patterns" value="Expressed in endometrium and 8 other cell types or tissues"/>
</dbReference>
<dbReference type="InterPro" id="IPR045163">
    <property type="entry name" value="Focadhesin/RST1"/>
</dbReference>
<evidence type="ECO:0000313" key="4">
    <source>
        <dbReference type="Proteomes" id="UP000002279"/>
    </source>
</evidence>
<dbReference type="InterPro" id="IPR021392">
    <property type="entry name" value="Focadhesin_C"/>
</dbReference>
<dbReference type="OrthoDB" id="6125419at2759"/>
<dbReference type="OMA" id="GQLFSWF"/>
<organism evidence="3 4">
    <name type="scientific">Ornithorhynchus anatinus</name>
    <name type="common">Duckbill platypus</name>
    <dbReference type="NCBI Taxonomy" id="9258"/>
    <lineage>
        <taxon>Eukaryota</taxon>
        <taxon>Metazoa</taxon>
        <taxon>Chordata</taxon>
        <taxon>Craniata</taxon>
        <taxon>Vertebrata</taxon>
        <taxon>Euteleostomi</taxon>
        <taxon>Mammalia</taxon>
        <taxon>Monotremata</taxon>
        <taxon>Ornithorhynchidae</taxon>
        <taxon>Ornithorhynchus</taxon>
    </lineage>
</organism>
<dbReference type="InParanoid" id="A0A6I8PJ17"/>
<gene>
    <name evidence="3" type="primary">FOCAD</name>
</gene>
<dbReference type="SUPFAM" id="SSF48371">
    <property type="entry name" value="ARM repeat"/>
    <property type="match status" value="2"/>
</dbReference>
<dbReference type="InterPro" id="IPR016024">
    <property type="entry name" value="ARM-type_fold"/>
</dbReference>
<dbReference type="Pfam" id="PF12530">
    <property type="entry name" value="DUF3730"/>
    <property type="match status" value="1"/>
</dbReference>
<reference evidence="3" key="3">
    <citation type="submission" date="2025-09" db="UniProtKB">
        <authorList>
            <consortium name="Ensembl"/>
        </authorList>
    </citation>
    <scope>IDENTIFICATION</scope>
    <source>
        <strain evidence="3">Glennie</strain>
    </source>
</reference>
<dbReference type="GeneID" id="100082994"/>
<dbReference type="GO" id="GO:0005925">
    <property type="term" value="C:focal adhesion"/>
    <property type="evidence" value="ECO:0007669"/>
    <property type="project" value="Ensembl"/>
</dbReference>
<dbReference type="RefSeq" id="XP_028908673.1">
    <property type="nucleotide sequence ID" value="XM_029052840.2"/>
</dbReference>
<proteinExistence type="predicted"/>
<feature type="domain" description="DUF3730" evidence="2">
    <location>
        <begin position="491"/>
        <end position="713"/>
    </location>
</feature>
<dbReference type="GO" id="GO:0060147">
    <property type="term" value="P:regulation of post-transcriptional gene silencing"/>
    <property type="evidence" value="ECO:0007669"/>
    <property type="project" value="InterPro"/>
</dbReference>
<dbReference type="Proteomes" id="UP000002279">
    <property type="component" value="Chromosome X2"/>
</dbReference>
<dbReference type="CTD" id="54914"/>
<protein>
    <submittedName>
        <fullName evidence="3">Focadhesin</fullName>
    </submittedName>
</protein>
<sequence length="1803" mass="202176">MSEDLKKRFEFPNTLVQSQAVSYLIATVIKENVSKKICQSTPQTPALTLLWEKCCSDNVVVRSTCCEGLVALVAQDCAEFSYILNGILNLIPSTRNTHDLVKAIVKLLRMQALKVETCGEKSTQELYKISYPPHPLITVVEYRPDCWPVLLQQLTLFFQHCPERAETSCVRVMAPFLRYLYCEPSQLQDYSQLRMGLFKPLFQSQGPWDKEKPSTLEQNILQLFCDLVPHFRMKDEVQVTEMTLLLEELCLSLLRHPSFWKIELTQLSFQLLCLSEVSLRITGECASFIHLLEQSYEQVKEDFPVEQAVMGLAVLILQAPLSQQKPLLSLAFQLLSYAGSHHVPSSAQLLMIPVLQIFSSSAPEDSISEQGDGPSRHQLALKLLEMIEQESPKEPNQLLPWKLAFPVTNMYGPLFTTCRIFELMEDEANVCDWLSSIKSLLPITTQVPVHVYLLLAHLLIQGNGPSLHNVLSATTEIAKADSSQVPNLVSVLLFKLGKPLEPALYRDILYTLPALGVHKICVVQILRIIKILGNTPKLGAVALRLMTSLWEQQDRIYPELQQSMATSDGPTLLVGKDTQWEKLIAKASSIRDICRHRPYQHGADMLAAISKVLNECTKLDQSTPAALVLQGLHALCQAEVVCIRSVWEVLSPKLGCETRPLILKAISELFALVPSLTVNTPEYEKFKAQVVSFLWNHSQSKDPVVASAAYKSLSEFGSEENNIYHLPEKARPEMELEEELNEDEEEKEEDLSVPGSSYIKLLSLSLPAVFPALEEFFVSLVKQEMVNMPRGVYHSAIRGYVARSDQGKIVAGIPNFILKMYERNKQPGLKPSLSAGMLLCYDVPIHVDKDGRPINRFLASRGRSFQQTLVALLHEVGFQSSEWHRSIMLPYSWLGFISRTFHAALQGRQADLDMQLKHGKDNPEELQNKKITAWLWVRDMLTDVIKLASKDNPAVKGNSLLALSSLIVVVSKYESSLSTEIDRRLEAERDFLPTIQWISVVVETLLTIVDGHYHPRGQVYSWFYHKSYTGENTASAIVRSCAAIGLALLVPVFIISFKEKIEEILNMLTARLPGKPSADESQTVQVHMGLALGMFLARLCEEKVSDISGHQINILLMRALDMLENCCFDTNLEYNSGCILGVGLVLSYMSHSSQTESRVHVAATLRKLSSYLSDSECQSRTIQEVLTYSLSCVCISAFSVGIIEAAEAEDVMNKIRMLTEKNQQTPGFALALGNLVHGLSVCGHGKAEDLSNKLLPPWIKIVLTEGSSTMQCLAALNGLVSLVGSEGVLFQMKSDPIQSSQFQGKLKEVIRTIIQLTNLSAVIGVQSNAVWLLGHLHLSSLSANQSRASVPADFSYLSENSFIRAAIDFLIDGGKKGPESVPASCVKTVMKPIVTVGKSYQYPPVNWASLLSPLLRLNFGEEVQLLCIQLMVTQAQSSQNAAMLLGMWVIPPLVYSLSVKSRKYLFGSLSLWMKYVSVEQLQVFTKVFIVQHFEAKNRDQNPELCQESLEGLSQAMKIPNPAQHLWNPLCQAAEKIFDILPNKIQRNEVDLYVMIAKCLAEMTDAEINRIFRITESNIEKTVFVRVYLISQGRFSLMSLNNVIDAVLECDQRETVAWMILHSFYHARIVSHPNTGVLKRLEWMLELMGIIRSVAYQSKPVQNVTLEKAVDFLFQIFAALVVAWGDHATPLLLGFSASWLSWHKEHGESSFAACSPNYLGHSPLNRLTLKETLTLLPNSMHLLLTKEPWKEHTPKFIDWLFNILESPKEALSASTRDILKATLLALRFLPECKRKVVWTKVCGW</sequence>
<dbReference type="Ensembl" id="ENSOANT00000064172.1">
    <property type="protein sequence ID" value="ENSOANP00000052446.1"/>
    <property type="gene ID" value="ENSOANG00000007465.4"/>
</dbReference>
<dbReference type="GeneTree" id="ENSGT00390000004438"/>
<dbReference type="PANTHER" id="PTHR16212:SF4">
    <property type="entry name" value="FOCADHESIN"/>
    <property type="match status" value="1"/>
</dbReference>
<dbReference type="InterPro" id="IPR022542">
    <property type="entry name" value="FOCAD/RST1_DUF3730"/>
</dbReference>
<evidence type="ECO:0000313" key="3">
    <source>
        <dbReference type="Ensembl" id="ENSOANP00000052446.1"/>
    </source>
</evidence>
<name>A0A6I8PJ17_ORNAN</name>
<reference evidence="3 4" key="1">
    <citation type="journal article" date="2008" name="Nature">
        <title>Genome analysis of the platypus reveals unique signatures of evolution.</title>
        <authorList>
            <person name="Warren W.C."/>
            <person name="Hillier L.W."/>
            <person name="Marshall Graves J.A."/>
            <person name="Birney E."/>
            <person name="Ponting C.P."/>
            <person name="Grutzner F."/>
            <person name="Belov K."/>
            <person name="Miller W."/>
            <person name="Clarke L."/>
            <person name="Chinwalla A.T."/>
            <person name="Yang S.P."/>
            <person name="Heger A."/>
            <person name="Locke D.P."/>
            <person name="Miethke P."/>
            <person name="Waters P.D."/>
            <person name="Veyrunes F."/>
            <person name="Fulton L."/>
            <person name="Fulton B."/>
            <person name="Graves T."/>
            <person name="Wallis J."/>
            <person name="Puente X.S."/>
            <person name="Lopez-Otin C."/>
            <person name="Ordonez G.R."/>
            <person name="Eichler E.E."/>
            <person name="Chen L."/>
            <person name="Cheng Z."/>
            <person name="Deakin J.E."/>
            <person name="Alsop A."/>
            <person name="Thompson K."/>
            <person name="Kirby P."/>
            <person name="Papenfuss A.T."/>
            <person name="Wakefield M.J."/>
            <person name="Olender T."/>
            <person name="Lancet D."/>
            <person name="Huttley G.A."/>
            <person name="Smit A.F."/>
            <person name="Pask A."/>
            <person name="Temple-Smith P."/>
            <person name="Batzer M.A."/>
            <person name="Walker J.A."/>
            <person name="Konkel M.K."/>
            <person name="Harris R.S."/>
            <person name="Whittington C.M."/>
            <person name="Wong E.S."/>
            <person name="Gemmell N.J."/>
            <person name="Buschiazzo E."/>
            <person name="Vargas Jentzsch I.M."/>
            <person name="Merkel A."/>
            <person name="Schmitz J."/>
            <person name="Zemann A."/>
            <person name="Churakov G."/>
            <person name="Kriegs J.O."/>
            <person name="Brosius J."/>
            <person name="Murchison E.P."/>
            <person name="Sachidanandam R."/>
            <person name="Smith C."/>
            <person name="Hannon G.J."/>
            <person name="Tsend-Ayush E."/>
            <person name="McMillan D."/>
            <person name="Attenborough R."/>
            <person name="Rens W."/>
            <person name="Ferguson-Smith M."/>
            <person name="Lefevre C.M."/>
            <person name="Sharp J.A."/>
            <person name="Nicholas K.R."/>
            <person name="Ray D.A."/>
            <person name="Kube M."/>
            <person name="Reinhardt R."/>
            <person name="Pringle T.H."/>
            <person name="Taylor J."/>
            <person name="Jones R.C."/>
            <person name="Nixon B."/>
            <person name="Dacheux J.L."/>
            <person name="Niwa H."/>
            <person name="Sekita Y."/>
            <person name="Huang X."/>
            <person name="Stark A."/>
            <person name="Kheradpour P."/>
            <person name="Kellis M."/>
            <person name="Flicek P."/>
            <person name="Chen Y."/>
            <person name="Webber C."/>
            <person name="Hardison R."/>
            <person name="Nelson J."/>
            <person name="Hallsworth-Pepin K."/>
            <person name="Delehaunty K."/>
            <person name="Markovic C."/>
            <person name="Minx P."/>
            <person name="Feng Y."/>
            <person name="Kremitzki C."/>
            <person name="Mitreva M."/>
            <person name="Glasscock J."/>
            <person name="Wylie T."/>
            <person name="Wohldmann P."/>
            <person name="Thiru P."/>
            <person name="Nhan M.N."/>
            <person name="Pohl C.S."/>
            <person name="Smith S.M."/>
            <person name="Hou S."/>
            <person name="Nefedov M."/>
            <person name="de Jong P.J."/>
            <person name="Renfree M.B."/>
            <person name="Mardis E.R."/>
            <person name="Wilson R.K."/>
        </authorList>
    </citation>
    <scope>NUCLEOTIDE SEQUENCE [LARGE SCALE GENOMIC DNA]</scope>
    <source>
        <strain evidence="3 4">Glennie</strain>
    </source>
</reference>
<accession>A0A6I8PJ17</accession>
<evidence type="ECO:0000259" key="1">
    <source>
        <dbReference type="Pfam" id="PF11229"/>
    </source>
</evidence>
<dbReference type="Pfam" id="PF11229">
    <property type="entry name" value="Focadhesin"/>
    <property type="match status" value="1"/>
</dbReference>
<dbReference type="GO" id="GO:0005829">
    <property type="term" value="C:cytosol"/>
    <property type="evidence" value="ECO:0007669"/>
    <property type="project" value="Ensembl"/>
</dbReference>